<dbReference type="InterPro" id="IPR039561">
    <property type="entry name" value="Peptidase_M15C"/>
</dbReference>
<accession>A0ABV7A451</accession>
<dbReference type="Pfam" id="PF13539">
    <property type="entry name" value="Peptidase_M15_4"/>
    <property type="match status" value="1"/>
</dbReference>
<evidence type="ECO:0000256" key="1">
    <source>
        <dbReference type="SAM" id="Phobius"/>
    </source>
</evidence>
<evidence type="ECO:0000313" key="3">
    <source>
        <dbReference type="EMBL" id="MFC2947847.1"/>
    </source>
</evidence>
<keyword evidence="4" id="KW-1185">Reference proteome</keyword>
<protein>
    <submittedName>
        <fullName evidence="3">M15 family metallopeptidase</fullName>
    </submittedName>
</protein>
<name>A0ABV7A451_9BACI</name>
<dbReference type="RefSeq" id="WP_390304167.1">
    <property type="nucleotide sequence ID" value="NZ_JBHRRZ010000010.1"/>
</dbReference>
<dbReference type="PANTHER" id="PTHR34385">
    <property type="entry name" value="D-ALANYL-D-ALANINE CARBOXYPEPTIDASE"/>
    <property type="match status" value="1"/>
</dbReference>
<dbReference type="PANTHER" id="PTHR34385:SF1">
    <property type="entry name" value="PEPTIDOGLYCAN L-ALANYL-D-GLUTAMATE ENDOPEPTIDASE CWLK"/>
    <property type="match status" value="1"/>
</dbReference>
<dbReference type="Proteomes" id="UP001595387">
    <property type="component" value="Unassembled WGS sequence"/>
</dbReference>
<keyword evidence="1" id="KW-1133">Transmembrane helix</keyword>
<feature type="domain" description="Peptidase M15C" evidence="2">
    <location>
        <begin position="99"/>
        <end position="168"/>
    </location>
</feature>
<organism evidence="3 4">
    <name type="scientific">Virgibacillus sediminis</name>
    <dbReference type="NCBI Taxonomy" id="202260"/>
    <lineage>
        <taxon>Bacteria</taxon>
        <taxon>Bacillati</taxon>
        <taxon>Bacillota</taxon>
        <taxon>Bacilli</taxon>
        <taxon>Bacillales</taxon>
        <taxon>Bacillaceae</taxon>
        <taxon>Virgibacillus</taxon>
    </lineage>
</organism>
<evidence type="ECO:0000259" key="2">
    <source>
        <dbReference type="Pfam" id="PF13539"/>
    </source>
</evidence>
<dbReference type="EMBL" id="JBHRRZ010000010">
    <property type="protein sequence ID" value="MFC2947847.1"/>
    <property type="molecule type" value="Genomic_DNA"/>
</dbReference>
<reference evidence="4" key="1">
    <citation type="journal article" date="2019" name="Int. J. Syst. Evol. Microbiol.">
        <title>The Global Catalogue of Microorganisms (GCM) 10K type strain sequencing project: providing services to taxonomists for standard genome sequencing and annotation.</title>
        <authorList>
            <consortium name="The Broad Institute Genomics Platform"/>
            <consortium name="The Broad Institute Genome Sequencing Center for Infectious Disease"/>
            <person name="Wu L."/>
            <person name="Ma J."/>
        </authorList>
    </citation>
    <scope>NUCLEOTIDE SEQUENCE [LARGE SCALE GENOMIC DNA]</scope>
    <source>
        <strain evidence="4">KCTC 13193</strain>
    </source>
</reference>
<dbReference type="Gene3D" id="3.30.1380.10">
    <property type="match status" value="1"/>
</dbReference>
<gene>
    <name evidence="3" type="ORF">ACFODW_05770</name>
</gene>
<feature type="transmembrane region" description="Helical" evidence="1">
    <location>
        <begin position="7"/>
        <end position="25"/>
    </location>
</feature>
<comment type="caution">
    <text evidence="3">The sequence shown here is derived from an EMBL/GenBank/DDBJ whole genome shotgun (WGS) entry which is preliminary data.</text>
</comment>
<proteinExistence type="predicted"/>
<dbReference type="InterPro" id="IPR009045">
    <property type="entry name" value="Zn_M74/Hedgehog-like"/>
</dbReference>
<keyword evidence="1" id="KW-0812">Transmembrane</keyword>
<dbReference type="CDD" id="cd14845">
    <property type="entry name" value="L-Ala-D-Glu_peptidase_like"/>
    <property type="match status" value="1"/>
</dbReference>
<sequence>MKGIGSVLLPWTIIIIFLIVLFTAFNQQQSNDKYIKLDEDPSFPDNLHPVVEEKTNILIDQAKEKGIHVVITDTVRSKEKQDQLYAQGRTSDGNIVTNARGGESYHNYGLAVDYALSDDNGNLIWDIYYDGNGNGKSDWLEVAEIAKDLGFTWGGDWDNFPDYPHLQMEFGLSIRELQNGKRPAPDIDEKSN</sequence>
<keyword evidence="1" id="KW-0472">Membrane</keyword>
<dbReference type="SUPFAM" id="SSF55166">
    <property type="entry name" value="Hedgehog/DD-peptidase"/>
    <property type="match status" value="1"/>
</dbReference>
<dbReference type="InterPro" id="IPR052179">
    <property type="entry name" value="DD-CPase-like"/>
</dbReference>
<evidence type="ECO:0000313" key="4">
    <source>
        <dbReference type="Proteomes" id="UP001595387"/>
    </source>
</evidence>